<evidence type="ECO:0000259" key="1">
    <source>
        <dbReference type="Pfam" id="PF14082"/>
    </source>
</evidence>
<gene>
    <name evidence="2" type="ORF">GCM10009850_111450</name>
</gene>
<dbReference type="EMBL" id="BAAAQX010000053">
    <property type="protein sequence ID" value="GAA2215677.1"/>
    <property type="molecule type" value="Genomic_DNA"/>
</dbReference>
<comment type="caution">
    <text evidence="2">The sequence shown here is derived from an EMBL/GenBank/DDBJ whole genome shotgun (WGS) entry which is preliminary data.</text>
</comment>
<dbReference type="Proteomes" id="UP001499843">
    <property type="component" value="Unassembled WGS sequence"/>
</dbReference>
<sequence>MIDLGPDEDINLVASLYRGRPASVRELIAEDESSPDVIALAHRRQQLIEFRQLLEDEDHFNQRLRDLKGKGKEVVWQNFLETNPWILGASLSGQLLTSWSEEKLEQVVAGWSVAGPGKRADGLLRTVGRIRSMVFVELKTHATPLLEEEPYRSGCWAPSSELAGGVSQVQGTVYMALSQIGQWLRDKDATGATIPGEGTYLIRPRSYLIIGQLSELFGSSGGVHEDRFRSFELYRRTLSEPDIITFDELLARAEWIAGVAPPR</sequence>
<evidence type="ECO:0000313" key="2">
    <source>
        <dbReference type="EMBL" id="GAA2215677.1"/>
    </source>
</evidence>
<organism evidence="2 3">
    <name type="scientific">Nonomuraea monospora</name>
    <dbReference type="NCBI Taxonomy" id="568818"/>
    <lineage>
        <taxon>Bacteria</taxon>
        <taxon>Bacillati</taxon>
        <taxon>Actinomycetota</taxon>
        <taxon>Actinomycetes</taxon>
        <taxon>Streptosporangiales</taxon>
        <taxon>Streptosporangiaceae</taxon>
        <taxon>Nonomuraea</taxon>
    </lineage>
</organism>
<keyword evidence="3" id="KW-1185">Reference proteome</keyword>
<accession>A0ABN3D1K2</accession>
<dbReference type="InterPro" id="IPR025359">
    <property type="entry name" value="SduA_C"/>
</dbReference>
<name>A0ABN3D1K2_9ACTN</name>
<evidence type="ECO:0000313" key="3">
    <source>
        <dbReference type="Proteomes" id="UP001499843"/>
    </source>
</evidence>
<feature type="domain" description="Shedu protein SduA C-terminal" evidence="1">
    <location>
        <begin position="72"/>
        <end position="250"/>
    </location>
</feature>
<proteinExistence type="predicted"/>
<reference evidence="2 3" key="1">
    <citation type="journal article" date="2019" name="Int. J. Syst. Evol. Microbiol.">
        <title>The Global Catalogue of Microorganisms (GCM) 10K type strain sequencing project: providing services to taxonomists for standard genome sequencing and annotation.</title>
        <authorList>
            <consortium name="The Broad Institute Genomics Platform"/>
            <consortium name="The Broad Institute Genome Sequencing Center for Infectious Disease"/>
            <person name="Wu L."/>
            <person name="Ma J."/>
        </authorList>
    </citation>
    <scope>NUCLEOTIDE SEQUENCE [LARGE SCALE GENOMIC DNA]</scope>
    <source>
        <strain evidence="2 3">JCM 16114</strain>
    </source>
</reference>
<protein>
    <recommendedName>
        <fullName evidence="1">Shedu protein SduA C-terminal domain-containing protein</fullName>
    </recommendedName>
</protein>
<dbReference type="Pfam" id="PF14082">
    <property type="entry name" value="SduA_C"/>
    <property type="match status" value="1"/>
</dbReference>